<dbReference type="AlphaFoldDB" id="A0A4Y8QZT1"/>
<name>A0A4Y8QZT1_9MICO</name>
<dbReference type="GO" id="GO:0003677">
    <property type="term" value="F:DNA binding"/>
    <property type="evidence" value="ECO:0007669"/>
    <property type="project" value="UniProtKB-KW"/>
</dbReference>
<keyword evidence="2" id="KW-0238">DNA-binding</keyword>
<evidence type="ECO:0000256" key="3">
    <source>
        <dbReference type="ARBA" id="ARBA00023163"/>
    </source>
</evidence>
<organism evidence="5 6">
    <name type="scientific">Cellulosimicrobium funkei</name>
    <dbReference type="NCBI Taxonomy" id="264251"/>
    <lineage>
        <taxon>Bacteria</taxon>
        <taxon>Bacillati</taxon>
        <taxon>Actinomycetota</taxon>
        <taxon>Actinomycetes</taxon>
        <taxon>Micrococcales</taxon>
        <taxon>Promicromonosporaceae</taxon>
        <taxon>Cellulosimicrobium</taxon>
    </lineage>
</organism>
<keyword evidence="6" id="KW-1185">Reference proteome</keyword>
<gene>
    <name evidence="5" type="ORF">E1O70_15010</name>
</gene>
<proteinExistence type="predicted"/>
<evidence type="ECO:0000256" key="1">
    <source>
        <dbReference type="ARBA" id="ARBA00023015"/>
    </source>
</evidence>
<dbReference type="PROSITE" id="PS01117">
    <property type="entry name" value="HTH_MARR_1"/>
    <property type="match status" value="1"/>
</dbReference>
<dbReference type="InterPro" id="IPR036388">
    <property type="entry name" value="WH-like_DNA-bd_sf"/>
</dbReference>
<evidence type="ECO:0000256" key="2">
    <source>
        <dbReference type="ARBA" id="ARBA00023125"/>
    </source>
</evidence>
<keyword evidence="3" id="KW-0804">Transcription</keyword>
<dbReference type="PROSITE" id="PS50995">
    <property type="entry name" value="HTH_MARR_2"/>
    <property type="match status" value="1"/>
</dbReference>
<dbReference type="GO" id="GO:0003700">
    <property type="term" value="F:DNA-binding transcription factor activity"/>
    <property type="evidence" value="ECO:0007669"/>
    <property type="project" value="InterPro"/>
</dbReference>
<comment type="caution">
    <text evidence="5">The sequence shown here is derived from an EMBL/GenBank/DDBJ whole genome shotgun (WGS) entry which is preliminary data.</text>
</comment>
<dbReference type="PANTHER" id="PTHR33164:SF57">
    <property type="entry name" value="MARR-FAMILY TRANSCRIPTIONAL REGULATOR"/>
    <property type="match status" value="1"/>
</dbReference>
<keyword evidence="1" id="KW-0805">Transcription regulation</keyword>
<dbReference type="SUPFAM" id="SSF46785">
    <property type="entry name" value="Winged helix' DNA-binding domain"/>
    <property type="match status" value="1"/>
</dbReference>
<feature type="domain" description="HTH marR-type" evidence="4">
    <location>
        <begin position="33"/>
        <end position="165"/>
    </location>
</feature>
<dbReference type="Pfam" id="PF12802">
    <property type="entry name" value="MarR_2"/>
    <property type="match status" value="1"/>
</dbReference>
<dbReference type="Gene3D" id="1.10.10.10">
    <property type="entry name" value="Winged helix-like DNA-binding domain superfamily/Winged helix DNA-binding domain"/>
    <property type="match status" value="1"/>
</dbReference>
<accession>A0A4Y8QZT1</accession>
<dbReference type="GO" id="GO:0006950">
    <property type="term" value="P:response to stress"/>
    <property type="evidence" value="ECO:0007669"/>
    <property type="project" value="TreeGrafter"/>
</dbReference>
<dbReference type="InterPro" id="IPR036390">
    <property type="entry name" value="WH_DNA-bd_sf"/>
</dbReference>
<dbReference type="Proteomes" id="UP000298003">
    <property type="component" value="Unassembled WGS sequence"/>
</dbReference>
<sequence length="178" mass="19026">MLACSNQGVPVPVTALPATDVANPGLTPDPSPAAGLVRALDDLARAQRESAVRIARDLDMPRASFGLLRMLQHCGPVQLGDVAAKLRVDLSVASRQVSHLVDAGLVRRTVDDDDRRARTVELTEAGRALLVRAYEHIDVLAATTFADWGDEEIVEATRHIERVAAAVVAVHDSPRTTG</sequence>
<evidence type="ECO:0000259" key="4">
    <source>
        <dbReference type="PROSITE" id="PS50995"/>
    </source>
</evidence>
<dbReference type="SMART" id="SM00347">
    <property type="entry name" value="HTH_MARR"/>
    <property type="match status" value="1"/>
</dbReference>
<dbReference type="InterPro" id="IPR039422">
    <property type="entry name" value="MarR/SlyA-like"/>
</dbReference>
<dbReference type="InterPro" id="IPR023187">
    <property type="entry name" value="Tscrpt_reg_MarR-type_CS"/>
</dbReference>
<dbReference type="InterPro" id="IPR000835">
    <property type="entry name" value="HTH_MarR-typ"/>
</dbReference>
<reference evidence="5 6" key="1">
    <citation type="submission" date="2019-03" db="EMBL/GenBank/DDBJ databases">
        <title>Cellulosimicrobium funkei JCM14302 Assembly.</title>
        <authorList>
            <person name="Dou T."/>
        </authorList>
    </citation>
    <scope>NUCLEOTIDE SEQUENCE [LARGE SCALE GENOMIC DNA]</scope>
    <source>
        <strain evidence="5 6">JCM 14302</strain>
    </source>
</reference>
<evidence type="ECO:0000313" key="6">
    <source>
        <dbReference type="Proteomes" id="UP000298003"/>
    </source>
</evidence>
<dbReference type="PANTHER" id="PTHR33164">
    <property type="entry name" value="TRANSCRIPTIONAL REGULATOR, MARR FAMILY"/>
    <property type="match status" value="1"/>
</dbReference>
<protein>
    <submittedName>
        <fullName evidence="5">MarR family transcriptional regulator</fullName>
    </submittedName>
</protein>
<dbReference type="EMBL" id="SOZH01000008">
    <property type="protein sequence ID" value="TFF07949.1"/>
    <property type="molecule type" value="Genomic_DNA"/>
</dbReference>
<evidence type="ECO:0000313" key="5">
    <source>
        <dbReference type="EMBL" id="TFF07949.1"/>
    </source>
</evidence>